<dbReference type="Gene3D" id="3.80.10.10">
    <property type="entry name" value="Ribonuclease Inhibitor"/>
    <property type="match status" value="1"/>
</dbReference>
<evidence type="ECO:0000313" key="2">
    <source>
        <dbReference type="EMBL" id="GAA3523947.1"/>
    </source>
</evidence>
<dbReference type="Pfam" id="PF15655">
    <property type="entry name" value="Imm-NTF2"/>
    <property type="match status" value="1"/>
</dbReference>
<proteinExistence type="predicted"/>
<organism evidence="2 3">
    <name type="scientific">Aquimarina addita</name>
    <dbReference type="NCBI Taxonomy" id="870485"/>
    <lineage>
        <taxon>Bacteria</taxon>
        <taxon>Pseudomonadati</taxon>
        <taxon>Bacteroidota</taxon>
        <taxon>Flavobacteriia</taxon>
        <taxon>Flavobacteriales</taxon>
        <taxon>Flavobacteriaceae</taxon>
        <taxon>Aquimarina</taxon>
    </lineage>
</organism>
<dbReference type="EMBL" id="BAABCW010000047">
    <property type="protein sequence ID" value="GAA3523947.1"/>
    <property type="molecule type" value="Genomic_DNA"/>
</dbReference>
<dbReference type="InterPro" id="IPR028049">
    <property type="entry name" value="Imm-NTF2"/>
</dbReference>
<protein>
    <recommendedName>
        <fullName evidence="1">NTF2 fold immunity protein domain-containing protein</fullName>
    </recommendedName>
</protein>
<evidence type="ECO:0000313" key="3">
    <source>
        <dbReference type="Proteomes" id="UP001500459"/>
    </source>
</evidence>
<accession>A0ABP6UZN5</accession>
<name>A0ABP6UZN5_9FLAO</name>
<evidence type="ECO:0000259" key="1">
    <source>
        <dbReference type="Pfam" id="PF15655"/>
    </source>
</evidence>
<dbReference type="SUPFAM" id="SSF52047">
    <property type="entry name" value="RNI-like"/>
    <property type="match status" value="1"/>
</dbReference>
<comment type="caution">
    <text evidence="2">The sequence shown here is derived from an EMBL/GenBank/DDBJ whole genome shotgun (WGS) entry which is preliminary data.</text>
</comment>
<dbReference type="Proteomes" id="UP001500459">
    <property type="component" value="Unassembled WGS sequence"/>
</dbReference>
<sequence length="309" mass="36179">MDLTKKARTYQFENREFTTQEIDLIAGQSGLVGISFKNCQISDSDIEKISTLKKLVNVTLENTEITDLSLKYLSKAPNLQYLFITKAMINGEGLSYFKDHKKLNTLWLVDTNLDDEGIQFLKDFKKLGIVRIDKTNVTLSGLMSIASNKKLQIVPNDKITKEHIKLFESEQQKLNKKKLEYNQVDIVECKLILNSFFTEMTNWEKYAEKIDDFTDELTNKCLAVFKTYCIDKERKGFRPMWSSYSSGPNYTYSNQKITDFEQPTKNKVLLYTKDEYLNSQYRFIILKKDNEWKIDECYYLDSGWKKNGL</sequence>
<reference evidence="3" key="1">
    <citation type="journal article" date="2019" name="Int. J. Syst. Evol. Microbiol.">
        <title>The Global Catalogue of Microorganisms (GCM) 10K type strain sequencing project: providing services to taxonomists for standard genome sequencing and annotation.</title>
        <authorList>
            <consortium name="The Broad Institute Genomics Platform"/>
            <consortium name="The Broad Institute Genome Sequencing Center for Infectious Disease"/>
            <person name="Wu L."/>
            <person name="Ma J."/>
        </authorList>
    </citation>
    <scope>NUCLEOTIDE SEQUENCE [LARGE SCALE GENOMIC DNA]</scope>
    <source>
        <strain evidence="3">JCM 17106</strain>
    </source>
</reference>
<dbReference type="RefSeq" id="WP_344931047.1">
    <property type="nucleotide sequence ID" value="NZ_BAABCW010000047.1"/>
</dbReference>
<feature type="domain" description="NTF2 fold immunity protein" evidence="1">
    <location>
        <begin position="190"/>
        <end position="307"/>
    </location>
</feature>
<keyword evidence="3" id="KW-1185">Reference proteome</keyword>
<dbReference type="InterPro" id="IPR032675">
    <property type="entry name" value="LRR_dom_sf"/>
</dbReference>
<gene>
    <name evidence="2" type="ORF">GCM10022393_43410</name>
</gene>